<reference evidence="5" key="1">
    <citation type="submission" date="2020-06" db="EMBL/GenBank/DDBJ databases">
        <authorList>
            <person name="Li T."/>
            <person name="Hu X."/>
            <person name="Zhang T."/>
            <person name="Song X."/>
            <person name="Zhang H."/>
            <person name="Dai N."/>
            <person name="Sheng W."/>
            <person name="Hou X."/>
            <person name="Wei L."/>
        </authorList>
    </citation>
    <scope>NUCLEOTIDE SEQUENCE</scope>
    <source>
        <strain evidence="5">3651</strain>
        <tissue evidence="5">Leaf</tissue>
    </source>
</reference>
<keyword evidence="6" id="KW-1185">Reference proteome</keyword>
<accession>A0AAE1YAD7</accession>
<dbReference type="EMBL" id="JACGWO010000005">
    <property type="protein sequence ID" value="KAK4426548.1"/>
    <property type="molecule type" value="Genomic_DNA"/>
</dbReference>
<feature type="domain" description="HTH myb-type" evidence="4">
    <location>
        <begin position="1"/>
        <end position="26"/>
    </location>
</feature>
<sequence>MIAGRLPGRTTNDVKNLWNNHIEKIGRAKVEKTITSSNIVRPQPRIPSNLKVGWPRETRETVPRSNLDPVTNEEKQTGETSAALHDLDNDILESDGDEFGDLNIDVDFGELMRFGDTW</sequence>
<feature type="region of interest" description="Disordered" evidence="3">
    <location>
        <begin position="41"/>
        <end position="87"/>
    </location>
</feature>
<dbReference type="GO" id="GO:0005634">
    <property type="term" value="C:nucleus"/>
    <property type="evidence" value="ECO:0007669"/>
    <property type="project" value="UniProtKB-SubCell"/>
</dbReference>
<protein>
    <recommendedName>
        <fullName evidence="4">HTH myb-type domain-containing protein</fullName>
    </recommendedName>
</protein>
<organism evidence="5 6">
    <name type="scientific">Sesamum alatum</name>
    <dbReference type="NCBI Taxonomy" id="300844"/>
    <lineage>
        <taxon>Eukaryota</taxon>
        <taxon>Viridiplantae</taxon>
        <taxon>Streptophyta</taxon>
        <taxon>Embryophyta</taxon>
        <taxon>Tracheophyta</taxon>
        <taxon>Spermatophyta</taxon>
        <taxon>Magnoliopsida</taxon>
        <taxon>eudicotyledons</taxon>
        <taxon>Gunneridae</taxon>
        <taxon>Pentapetalae</taxon>
        <taxon>asterids</taxon>
        <taxon>lamiids</taxon>
        <taxon>Lamiales</taxon>
        <taxon>Pedaliaceae</taxon>
        <taxon>Sesamum</taxon>
    </lineage>
</organism>
<evidence type="ECO:0000256" key="2">
    <source>
        <dbReference type="ARBA" id="ARBA00023242"/>
    </source>
</evidence>
<evidence type="ECO:0000256" key="1">
    <source>
        <dbReference type="ARBA" id="ARBA00004123"/>
    </source>
</evidence>
<comment type="caution">
    <text evidence="5">The sequence shown here is derived from an EMBL/GenBank/DDBJ whole genome shotgun (WGS) entry which is preliminary data.</text>
</comment>
<reference evidence="5" key="2">
    <citation type="journal article" date="2024" name="Plant">
        <title>Genomic evolution and insights into agronomic trait innovations of Sesamum species.</title>
        <authorList>
            <person name="Miao H."/>
            <person name="Wang L."/>
            <person name="Qu L."/>
            <person name="Liu H."/>
            <person name="Sun Y."/>
            <person name="Le M."/>
            <person name="Wang Q."/>
            <person name="Wei S."/>
            <person name="Zheng Y."/>
            <person name="Lin W."/>
            <person name="Duan Y."/>
            <person name="Cao H."/>
            <person name="Xiong S."/>
            <person name="Wang X."/>
            <person name="Wei L."/>
            <person name="Li C."/>
            <person name="Ma Q."/>
            <person name="Ju M."/>
            <person name="Zhao R."/>
            <person name="Li G."/>
            <person name="Mu C."/>
            <person name="Tian Q."/>
            <person name="Mei H."/>
            <person name="Zhang T."/>
            <person name="Gao T."/>
            <person name="Zhang H."/>
        </authorList>
    </citation>
    <scope>NUCLEOTIDE SEQUENCE</scope>
    <source>
        <strain evidence="5">3651</strain>
    </source>
</reference>
<gene>
    <name evidence="5" type="ORF">Salat_1423400</name>
</gene>
<dbReference type="Proteomes" id="UP001293254">
    <property type="component" value="Unassembled WGS sequence"/>
</dbReference>
<dbReference type="InterPro" id="IPR017930">
    <property type="entry name" value="Myb_dom"/>
</dbReference>
<evidence type="ECO:0000256" key="3">
    <source>
        <dbReference type="SAM" id="MobiDB-lite"/>
    </source>
</evidence>
<evidence type="ECO:0000259" key="4">
    <source>
        <dbReference type="PROSITE" id="PS51294"/>
    </source>
</evidence>
<dbReference type="PROSITE" id="PS51294">
    <property type="entry name" value="HTH_MYB"/>
    <property type="match status" value="1"/>
</dbReference>
<dbReference type="AlphaFoldDB" id="A0AAE1YAD7"/>
<name>A0AAE1YAD7_9LAMI</name>
<proteinExistence type="predicted"/>
<comment type="subcellular location">
    <subcellularLocation>
        <location evidence="1">Nucleus</location>
    </subcellularLocation>
</comment>
<keyword evidence="2" id="KW-0539">Nucleus</keyword>
<evidence type="ECO:0000313" key="5">
    <source>
        <dbReference type="EMBL" id="KAK4426548.1"/>
    </source>
</evidence>
<dbReference type="Gene3D" id="1.10.10.60">
    <property type="entry name" value="Homeodomain-like"/>
    <property type="match status" value="1"/>
</dbReference>
<evidence type="ECO:0000313" key="6">
    <source>
        <dbReference type="Proteomes" id="UP001293254"/>
    </source>
</evidence>